<dbReference type="EMBL" id="JBHUCO010000058">
    <property type="protein sequence ID" value="MFD1523182.1"/>
    <property type="molecule type" value="Genomic_DNA"/>
</dbReference>
<dbReference type="SUPFAM" id="SSF46785">
    <property type="entry name" value="Winged helix' DNA-binding domain"/>
    <property type="match status" value="1"/>
</dbReference>
<dbReference type="InterPro" id="IPR036388">
    <property type="entry name" value="WH-like_DNA-bd_sf"/>
</dbReference>
<evidence type="ECO:0000313" key="4">
    <source>
        <dbReference type="Proteomes" id="UP001597114"/>
    </source>
</evidence>
<evidence type="ECO:0000259" key="2">
    <source>
        <dbReference type="PROSITE" id="PS50995"/>
    </source>
</evidence>
<dbReference type="Proteomes" id="UP001597114">
    <property type="component" value="Unassembled WGS sequence"/>
</dbReference>
<dbReference type="Pfam" id="PF01047">
    <property type="entry name" value="MarR"/>
    <property type="match status" value="1"/>
</dbReference>
<protein>
    <submittedName>
        <fullName evidence="3">MarR family winged helix-turn-helix transcriptional regulator</fullName>
    </submittedName>
</protein>
<sequence length="180" mass="19261">MEAPGPGPDWMAAMGEAGTDESADVAERATFDAEAAARMRRMIGRLARAMNQSASSEDLTPAQASVLGVVAARRRIRLSALARVEGLNPTMLSRVIGRLDELGLIERVVDERDQRAVIACATPAGKAKSQRIREQRTRELLAVIELLPPSTSEILLAALPAFEELTDAIRSPAMSGLSEA</sequence>
<dbReference type="SMART" id="SM00347">
    <property type="entry name" value="HTH_MARR"/>
    <property type="match status" value="1"/>
</dbReference>
<comment type="caution">
    <text evidence="3">The sequence shown here is derived from an EMBL/GenBank/DDBJ whole genome shotgun (WGS) entry which is preliminary data.</text>
</comment>
<dbReference type="PANTHER" id="PTHR39515:SF2">
    <property type="entry name" value="HTH-TYPE TRANSCRIPTIONAL REGULATOR RV0880"/>
    <property type="match status" value="1"/>
</dbReference>
<feature type="domain" description="HTH marR-type" evidence="2">
    <location>
        <begin position="36"/>
        <end position="171"/>
    </location>
</feature>
<proteinExistence type="predicted"/>
<reference evidence="4" key="1">
    <citation type="journal article" date="2019" name="Int. J. Syst. Evol. Microbiol.">
        <title>The Global Catalogue of Microorganisms (GCM) 10K type strain sequencing project: providing services to taxonomists for standard genome sequencing and annotation.</title>
        <authorList>
            <consortium name="The Broad Institute Genomics Platform"/>
            <consortium name="The Broad Institute Genome Sequencing Center for Infectious Disease"/>
            <person name="Wu L."/>
            <person name="Ma J."/>
        </authorList>
    </citation>
    <scope>NUCLEOTIDE SEQUENCE [LARGE SCALE GENOMIC DNA]</scope>
    <source>
        <strain evidence="4">CCM 7043</strain>
    </source>
</reference>
<dbReference type="PROSITE" id="PS50995">
    <property type="entry name" value="HTH_MARR_2"/>
    <property type="match status" value="1"/>
</dbReference>
<dbReference type="PANTHER" id="PTHR39515">
    <property type="entry name" value="CONSERVED PROTEIN"/>
    <property type="match status" value="1"/>
</dbReference>
<name>A0ABW4F876_9PSEU</name>
<accession>A0ABW4F876</accession>
<dbReference type="RefSeq" id="WP_344727785.1">
    <property type="nucleotide sequence ID" value="NZ_BAAAUS010000046.1"/>
</dbReference>
<dbReference type="InterPro" id="IPR000835">
    <property type="entry name" value="HTH_MarR-typ"/>
</dbReference>
<gene>
    <name evidence="3" type="ORF">ACFSJD_37250</name>
</gene>
<keyword evidence="4" id="KW-1185">Reference proteome</keyword>
<organism evidence="3 4">
    <name type="scientific">Pseudonocardia yunnanensis</name>
    <dbReference type="NCBI Taxonomy" id="58107"/>
    <lineage>
        <taxon>Bacteria</taxon>
        <taxon>Bacillati</taxon>
        <taxon>Actinomycetota</taxon>
        <taxon>Actinomycetes</taxon>
        <taxon>Pseudonocardiales</taxon>
        <taxon>Pseudonocardiaceae</taxon>
        <taxon>Pseudonocardia</taxon>
    </lineage>
</organism>
<feature type="region of interest" description="Disordered" evidence="1">
    <location>
        <begin position="1"/>
        <end position="22"/>
    </location>
</feature>
<dbReference type="Gene3D" id="1.10.10.10">
    <property type="entry name" value="Winged helix-like DNA-binding domain superfamily/Winged helix DNA-binding domain"/>
    <property type="match status" value="1"/>
</dbReference>
<evidence type="ECO:0000256" key="1">
    <source>
        <dbReference type="SAM" id="MobiDB-lite"/>
    </source>
</evidence>
<dbReference type="InterPro" id="IPR052526">
    <property type="entry name" value="HTH-type_Bedaq_tolerance"/>
</dbReference>
<evidence type="ECO:0000313" key="3">
    <source>
        <dbReference type="EMBL" id="MFD1523182.1"/>
    </source>
</evidence>
<dbReference type="InterPro" id="IPR036390">
    <property type="entry name" value="WH_DNA-bd_sf"/>
</dbReference>